<evidence type="ECO:0000313" key="2">
    <source>
        <dbReference type="Proteomes" id="UP000061018"/>
    </source>
</evidence>
<dbReference type="Proteomes" id="UP000061018">
    <property type="component" value="Chromosome"/>
</dbReference>
<dbReference type="KEGG" id="samb:SAM23877_2622"/>
<gene>
    <name evidence="1" type="ORF">SAM23877_2622</name>
</gene>
<name>A0A0K2ARX6_STRA7</name>
<organism evidence="1 2">
    <name type="scientific">Streptomyces ambofaciens (strain ATCC 23877 / 3486 / DSM 40053 / JCM 4204 / NBRC 12836 / NRRL B-2516)</name>
    <dbReference type="NCBI Taxonomy" id="278992"/>
    <lineage>
        <taxon>Bacteria</taxon>
        <taxon>Bacillati</taxon>
        <taxon>Actinomycetota</taxon>
        <taxon>Actinomycetes</taxon>
        <taxon>Kitasatosporales</taxon>
        <taxon>Streptomycetaceae</taxon>
        <taxon>Streptomyces</taxon>
    </lineage>
</organism>
<protein>
    <submittedName>
        <fullName evidence="1">Uncharacterized protein</fullName>
    </submittedName>
</protein>
<evidence type="ECO:0000313" key="1">
    <source>
        <dbReference type="EMBL" id="AKZ55671.1"/>
    </source>
</evidence>
<dbReference type="AlphaFoldDB" id="A0A0K2ARX6"/>
<accession>A0A0K2ARX6</accession>
<dbReference type="EMBL" id="CP012382">
    <property type="protein sequence ID" value="AKZ55671.1"/>
    <property type="molecule type" value="Genomic_DNA"/>
</dbReference>
<proteinExistence type="predicted"/>
<sequence>MQALYQLSYSPLLLRPPGLPGGDANITRSTGPNTKSFPFCPIWRRMRSRRA</sequence>
<reference evidence="2" key="1">
    <citation type="journal article" date="2015" name="J. Biotechnol.">
        <title>Complete genome sequence of Streptomyces ambofaciens ATCC 23877, the spiramycin producer.</title>
        <authorList>
            <person name="Thibessard A."/>
            <person name="Haas D."/>
            <person name="Gerbaud C."/>
            <person name="Aigle B."/>
            <person name="Lautru S."/>
            <person name="Pernodet J.L."/>
            <person name="Leblond P."/>
        </authorList>
    </citation>
    <scope>NUCLEOTIDE SEQUENCE [LARGE SCALE GENOMIC DNA]</scope>
    <source>
        <strain evidence="2">ATCC 23877 / 3486 / DSM 40053 / JCM 4204 / NBRC 12836 / NRRL B-2516</strain>
    </source>
</reference>